<evidence type="ECO:0000256" key="8">
    <source>
        <dbReference type="ARBA" id="ARBA00023136"/>
    </source>
</evidence>
<dbReference type="InParanoid" id="A0A409YLP9"/>
<comment type="similarity">
    <text evidence="2">Belongs to the COX20 family.</text>
</comment>
<gene>
    <name evidence="11" type="ORF">CVT24_007002</name>
</gene>
<keyword evidence="7" id="KW-0496">Mitochondrion</keyword>
<dbReference type="AlphaFoldDB" id="A0A409YLP9"/>
<name>A0A409YLP9_9AGAR</name>
<proteinExistence type="inferred from homology"/>
<evidence type="ECO:0000256" key="5">
    <source>
        <dbReference type="ARBA" id="ARBA00022792"/>
    </source>
</evidence>
<protein>
    <recommendedName>
        <fullName evidence="3">Cytochrome c oxidase assembly protein COX20, mitochondrial</fullName>
    </recommendedName>
</protein>
<evidence type="ECO:0000256" key="9">
    <source>
        <dbReference type="SAM" id="MobiDB-lite"/>
    </source>
</evidence>
<feature type="transmembrane region" description="Helical" evidence="10">
    <location>
        <begin position="75"/>
        <end position="94"/>
    </location>
</feature>
<feature type="region of interest" description="Disordered" evidence="9">
    <location>
        <begin position="110"/>
        <end position="130"/>
    </location>
</feature>
<keyword evidence="4 10" id="KW-0812">Transmembrane</keyword>
<comment type="subcellular location">
    <subcellularLocation>
        <location evidence="1">Mitochondrion inner membrane</location>
    </subcellularLocation>
</comment>
<feature type="compositionally biased region" description="Polar residues" evidence="9">
    <location>
        <begin position="1"/>
        <end position="12"/>
    </location>
</feature>
<keyword evidence="12" id="KW-1185">Reference proteome</keyword>
<evidence type="ECO:0000256" key="10">
    <source>
        <dbReference type="SAM" id="Phobius"/>
    </source>
</evidence>
<feature type="compositionally biased region" description="Basic and acidic residues" evidence="9">
    <location>
        <begin position="116"/>
        <end position="130"/>
    </location>
</feature>
<evidence type="ECO:0000256" key="1">
    <source>
        <dbReference type="ARBA" id="ARBA00004273"/>
    </source>
</evidence>
<comment type="caution">
    <text evidence="11">The sequence shown here is derived from an EMBL/GenBank/DDBJ whole genome shotgun (WGS) entry which is preliminary data.</text>
</comment>
<keyword evidence="6 10" id="KW-1133">Transmembrane helix</keyword>
<dbReference type="Pfam" id="PF12597">
    <property type="entry name" value="Cox20"/>
    <property type="match status" value="1"/>
</dbReference>
<feature type="region of interest" description="Disordered" evidence="9">
    <location>
        <begin position="1"/>
        <end position="22"/>
    </location>
</feature>
<evidence type="ECO:0000256" key="2">
    <source>
        <dbReference type="ARBA" id="ARBA00009575"/>
    </source>
</evidence>
<dbReference type="OrthoDB" id="14603at2759"/>
<accession>A0A409YLP9</accession>
<evidence type="ECO:0000256" key="3">
    <source>
        <dbReference type="ARBA" id="ARBA00017689"/>
    </source>
</evidence>
<organism evidence="11 12">
    <name type="scientific">Panaeolus cyanescens</name>
    <dbReference type="NCBI Taxonomy" id="181874"/>
    <lineage>
        <taxon>Eukaryota</taxon>
        <taxon>Fungi</taxon>
        <taxon>Dikarya</taxon>
        <taxon>Basidiomycota</taxon>
        <taxon>Agaricomycotina</taxon>
        <taxon>Agaricomycetes</taxon>
        <taxon>Agaricomycetidae</taxon>
        <taxon>Agaricales</taxon>
        <taxon>Agaricineae</taxon>
        <taxon>Galeropsidaceae</taxon>
        <taxon>Panaeolus</taxon>
    </lineage>
</organism>
<dbReference type="Proteomes" id="UP000284842">
    <property type="component" value="Unassembled WGS sequence"/>
</dbReference>
<sequence>MTTGSPEKSTPDATALPSRLPPPTGNLFYDSLTVRMSSDTFEIKILTPCNVEREILLLPALRKGSANGGYRPMVAANWAVGTFVTITLASWHICDRRWRSERERVAQILQHKPRHLKQEQPSEPETAKDS</sequence>
<keyword evidence="8 10" id="KW-0472">Membrane</keyword>
<dbReference type="GO" id="GO:0005743">
    <property type="term" value="C:mitochondrial inner membrane"/>
    <property type="evidence" value="ECO:0007669"/>
    <property type="project" value="UniProtKB-SubCell"/>
</dbReference>
<evidence type="ECO:0000313" key="12">
    <source>
        <dbReference type="Proteomes" id="UP000284842"/>
    </source>
</evidence>
<dbReference type="GO" id="GO:0033617">
    <property type="term" value="P:mitochondrial respiratory chain complex IV assembly"/>
    <property type="evidence" value="ECO:0007669"/>
    <property type="project" value="InterPro"/>
</dbReference>
<reference evidence="11 12" key="1">
    <citation type="journal article" date="2018" name="Evol. Lett.">
        <title>Horizontal gene cluster transfer increased hallucinogenic mushroom diversity.</title>
        <authorList>
            <person name="Reynolds H.T."/>
            <person name="Vijayakumar V."/>
            <person name="Gluck-Thaler E."/>
            <person name="Korotkin H.B."/>
            <person name="Matheny P.B."/>
            <person name="Slot J.C."/>
        </authorList>
    </citation>
    <scope>NUCLEOTIDE SEQUENCE [LARGE SCALE GENOMIC DNA]</scope>
    <source>
        <strain evidence="11 12">2629</strain>
    </source>
</reference>
<evidence type="ECO:0000256" key="7">
    <source>
        <dbReference type="ARBA" id="ARBA00023128"/>
    </source>
</evidence>
<keyword evidence="5" id="KW-0999">Mitochondrion inner membrane</keyword>
<evidence type="ECO:0000256" key="6">
    <source>
        <dbReference type="ARBA" id="ARBA00022989"/>
    </source>
</evidence>
<evidence type="ECO:0000256" key="4">
    <source>
        <dbReference type="ARBA" id="ARBA00022692"/>
    </source>
</evidence>
<evidence type="ECO:0000313" key="11">
    <source>
        <dbReference type="EMBL" id="PPR03514.1"/>
    </source>
</evidence>
<dbReference type="InterPro" id="IPR022533">
    <property type="entry name" value="Cox20"/>
</dbReference>
<dbReference type="EMBL" id="NHTK01001059">
    <property type="protein sequence ID" value="PPR03514.1"/>
    <property type="molecule type" value="Genomic_DNA"/>
</dbReference>